<keyword evidence="7 9" id="KW-0503">Monooxygenase</keyword>
<dbReference type="InterPro" id="IPR002397">
    <property type="entry name" value="Cyt_P450_B"/>
</dbReference>
<keyword evidence="6 9" id="KW-0408">Iron</keyword>
<evidence type="ECO:0000256" key="8">
    <source>
        <dbReference type="ARBA" id="ARBA00055433"/>
    </source>
</evidence>
<dbReference type="GO" id="GO:0004497">
    <property type="term" value="F:monooxygenase activity"/>
    <property type="evidence" value="ECO:0007669"/>
    <property type="project" value="UniProtKB-KW"/>
</dbReference>
<evidence type="ECO:0000313" key="12">
    <source>
        <dbReference type="Proteomes" id="UP000292003"/>
    </source>
</evidence>
<evidence type="ECO:0000313" key="11">
    <source>
        <dbReference type="EMBL" id="RZQ61454.1"/>
    </source>
</evidence>
<evidence type="ECO:0000256" key="3">
    <source>
        <dbReference type="ARBA" id="ARBA00022617"/>
    </source>
</evidence>
<dbReference type="Pfam" id="PF00067">
    <property type="entry name" value="p450"/>
    <property type="match status" value="1"/>
</dbReference>
<name>A0A4Q7J632_9PSEU</name>
<keyword evidence="5 9" id="KW-0560">Oxidoreductase</keyword>
<gene>
    <name evidence="11" type="ORF">EWH70_24060</name>
</gene>
<dbReference type="InterPro" id="IPR036396">
    <property type="entry name" value="Cyt_P450_sf"/>
</dbReference>
<dbReference type="AlphaFoldDB" id="A0A4Q7J632"/>
<protein>
    <submittedName>
        <fullName evidence="11">Cytochrome P450</fullName>
    </submittedName>
</protein>
<dbReference type="FunFam" id="1.10.630.10:FF:000018">
    <property type="entry name" value="Cytochrome P450 monooxygenase"/>
    <property type="match status" value="1"/>
</dbReference>
<dbReference type="PANTHER" id="PTHR46696">
    <property type="entry name" value="P450, PUTATIVE (EUROFUNG)-RELATED"/>
    <property type="match status" value="1"/>
</dbReference>
<dbReference type="InterPro" id="IPR001128">
    <property type="entry name" value="Cyt_P450"/>
</dbReference>
<evidence type="ECO:0000256" key="10">
    <source>
        <dbReference type="SAM" id="MobiDB-lite"/>
    </source>
</evidence>
<dbReference type="SUPFAM" id="SSF48264">
    <property type="entry name" value="Cytochrome P450"/>
    <property type="match status" value="1"/>
</dbReference>
<reference evidence="11 12" key="1">
    <citation type="submission" date="2019-02" db="EMBL/GenBank/DDBJ databases">
        <title>Draft genome sequence of Amycolatopsis sp. 8-3EHSu isolated from roots of Suaeda maritima.</title>
        <authorList>
            <person name="Duangmal K."/>
            <person name="Chantavorakit T."/>
        </authorList>
    </citation>
    <scope>NUCLEOTIDE SEQUENCE [LARGE SCALE GENOMIC DNA]</scope>
    <source>
        <strain evidence="11 12">8-3EHSu</strain>
    </source>
</reference>
<dbReference type="EMBL" id="SFCC01000012">
    <property type="protein sequence ID" value="RZQ61454.1"/>
    <property type="molecule type" value="Genomic_DNA"/>
</dbReference>
<accession>A0A4Q7J632</accession>
<sequence>MEPAARLPHRAVPVHVRVTGPRRKAAPHMTSQLNTRATGCPYPHPPTMPRDGTPFRPSPSFARWRAEAPATRMTAEDGNVGWFVTGYELARQVLQDSRFSQADQRTPLGSAPVPAETPIDEETLHALVAGNVLGLDPPQHTKIRRVAVRRFSVRAVRGQREAIGEFIERRLDEILAAGSTADLFEDFAVPVSVFAHCRVLGIPDGKADEFAALFATEEPRAGDMVRFAAETLELKAGDLGEDTISDLLRSELTAGERLGITTVLMGSGRDAVAYMIGTIMVSLLSDPGQLELLRREPGRIPAAVEEFVRFHAMFVSAHPRTVAEDVTLEGIDFRAGEPVWVSTVAANRDGERFPDPDTFDVTREASGHLAFGHGIHACIGQQLARVTIAEAITRLLRRLPVLRLVEAEQRTPMAFAGNLPTYAPGTVRVSWDG</sequence>
<keyword evidence="12" id="KW-1185">Reference proteome</keyword>
<keyword evidence="4 9" id="KW-0479">Metal-binding</keyword>
<evidence type="ECO:0000256" key="6">
    <source>
        <dbReference type="ARBA" id="ARBA00023004"/>
    </source>
</evidence>
<dbReference type="Gene3D" id="1.10.630.10">
    <property type="entry name" value="Cytochrome P450"/>
    <property type="match status" value="1"/>
</dbReference>
<evidence type="ECO:0000256" key="2">
    <source>
        <dbReference type="ARBA" id="ARBA00010617"/>
    </source>
</evidence>
<dbReference type="OrthoDB" id="54272at2"/>
<dbReference type="PROSITE" id="PS00086">
    <property type="entry name" value="CYTOCHROME_P450"/>
    <property type="match status" value="1"/>
</dbReference>
<dbReference type="Proteomes" id="UP000292003">
    <property type="component" value="Unassembled WGS sequence"/>
</dbReference>
<proteinExistence type="inferred from homology"/>
<comment type="pathway">
    <text evidence="1">Antibiotic biosynthesis; vancomycin biosynthesis.</text>
</comment>
<evidence type="ECO:0000256" key="1">
    <source>
        <dbReference type="ARBA" id="ARBA00004660"/>
    </source>
</evidence>
<evidence type="ECO:0000256" key="7">
    <source>
        <dbReference type="ARBA" id="ARBA00023033"/>
    </source>
</evidence>
<keyword evidence="3 9" id="KW-0349">Heme</keyword>
<evidence type="ECO:0000256" key="4">
    <source>
        <dbReference type="ARBA" id="ARBA00022723"/>
    </source>
</evidence>
<dbReference type="GO" id="GO:0005506">
    <property type="term" value="F:iron ion binding"/>
    <property type="evidence" value="ECO:0007669"/>
    <property type="project" value="InterPro"/>
</dbReference>
<comment type="function">
    <text evidence="8">Involved in the coupling of aromatic side chains of the heptapeptide of vancomycin.</text>
</comment>
<organism evidence="11 12">
    <name type="scientific">Amycolatopsis suaedae</name>
    <dbReference type="NCBI Taxonomy" id="2510978"/>
    <lineage>
        <taxon>Bacteria</taxon>
        <taxon>Bacillati</taxon>
        <taxon>Actinomycetota</taxon>
        <taxon>Actinomycetes</taxon>
        <taxon>Pseudonocardiales</taxon>
        <taxon>Pseudonocardiaceae</taxon>
        <taxon>Amycolatopsis</taxon>
    </lineage>
</organism>
<dbReference type="PRINTS" id="PR00359">
    <property type="entry name" value="BP450"/>
</dbReference>
<feature type="region of interest" description="Disordered" evidence="10">
    <location>
        <begin position="22"/>
        <end position="44"/>
    </location>
</feature>
<evidence type="ECO:0000256" key="9">
    <source>
        <dbReference type="RuleBase" id="RU000461"/>
    </source>
</evidence>
<dbReference type="GO" id="GO:0016705">
    <property type="term" value="F:oxidoreductase activity, acting on paired donors, with incorporation or reduction of molecular oxygen"/>
    <property type="evidence" value="ECO:0007669"/>
    <property type="project" value="InterPro"/>
</dbReference>
<dbReference type="PANTHER" id="PTHR46696:SF1">
    <property type="entry name" value="CYTOCHROME P450 YJIB-RELATED"/>
    <property type="match status" value="1"/>
</dbReference>
<dbReference type="InterPro" id="IPR017972">
    <property type="entry name" value="Cyt_P450_CS"/>
</dbReference>
<comment type="caution">
    <text evidence="11">The sequence shown here is derived from an EMBL/GenBank/DDBJ whole genome shotgun (WGS) entry which is preliminary data.</text>
</comment>
<dbReference type="GO" id="GO:0020037">
    <property type="term" value="F:heme binding"/>
    <property type="evidence" value="ECO:0007669"/>
    <property type="project" value="InterPro"/>
</dbReference>
<comment type="similarity">
    <text evidence="2 9">Belongs to the cytochrome P450 family.</text>
</comment>
<evidence type="ECO:0000256" key="5">
    <source>
        <dbReference type="ARBA" id="ARBA00023002"/>
    </source>
</evidence>